<dbReference type="InterPro" id="IPR016160">
    <property type="entry name" value="Ald_DH_CS_CYS"/>
</dbReference>
<dbReference type="PROSITE" id="PS00070">
    <property type="entry name" value="ALDEHYDE_DEHYDR_CYS"/>
    <property type="match status" value="1"/>
</dbReference>
<dbReference type="SUPFAM" id="SSF53720">
    <property type="entry name" value="ALDH-like"/>
    <property type="match status" value="1"/>
</dbReference>
<feature type="active site" evidence="5">
    <location>
        <position position="248"/>
    </location>
</feature>
<dbReference type="KEGG" id="stir:DDW44_12765"/>
<evidence type="ECO:0000256" key="2">
    <source>
        <dbReference type="ARBA" id="ARBA00023002"/>
    </source>
</evidence>
<dbReference type="PROSITE" id="PS00687">
    <property type="entry name" value="ALDEHYDE_DEHYDR_GLU"/>
    <property type="match status" value="1"/>
</dbReference>
<dbReference type="FunFam" id="3.40.605.10:FF:000007">
    <property type="entry name" value="NAD/NADP-dependent betaine aldehyde dehydrogenase"/>
    <property type="match status" value="1"/>
</dbReference>
<evidence type="ECO:0000259" key="7">
    <source>
        <dbReference type="Pfam" id="PF00171"/>
    </source>
</evidence>
<accession>A0A2S1STB3</accession>
<dbReference type="PANTHER" id="PTHR42804">
    <property type="entry name" value="ALDEHYDE DEHYDROGENASE"/>
    <property type="match status" value="1"/>
</dbReference>
<evidence type="ECO:0000313" key="9">
    <source>
        <dbReference type="Proteomes" id="UP000244900"/>
    </source>
</evidence>
<proteinExistence type="inferred from homology"/>
<gene>
    <name evidence="8" type="ORF">DDW44_12765</name>
</gene>
<dbReference type="OrthoDB" id="9759612at2"/>
<dbReference type="PANTHER" id="PTHR42804:SF1">
    <property type="entry name" value="ALDEHYDE DEHYDROGENASE-RELATED"/>
    <property type="match status" value="1"/>
</dbReference>
<keyword evidence="2 6" id="KW-0560">Oxidoreductase</keyword>
<comment type="similarity">
    <text evidence="1 6">Belongs to the aldehyde dehydrogenase family.</text>
</comment>
<dbReference type="InterPro" id="IPR016161">
    <property type="entry name" value="Ald_DH/histidinol_DH"/>
</dbReference>
<dbReference type="InterPro" id="IPR016162">
    <property type="entry name" value="Ald_DH_N"/>
</dbReference>
<evidence type="ECO:0000256" key="4">
    <source>
        <dbReference type="ARBA" id="ARBA00049194"/>
    </source>
</evidence>
<sequence length="481" mass="49720">MRDPRHPALYLGGRWSDRAARLPVDDPATGEVIGSVPAAGTDDVDAAVGTARAAFDRWAATDPAERAAVLDRFADAMTARETELAHTVTAEMGAPRDFSLRVQVRLAVDVLRAQAALARTFPFEEAIPDGPPARVVREAAGVVAAITPWNYPLYQIAAKVGPALAAGCPVVLKPSGVAPLNAFLFAACADDAGLPPGLLSVVSGTGRVVGEALAAHPGVDMVSFTGSTGAGQHVMRTAAGTVKRVALELGGKSAAVALPDADLAAAVEATVAAAFANTGQTCTALTRLLVPAARYDEAVAAAVRAGGRYTVGDPAQPGTHLGPCASAAQRDTVADYIRLGVKEGARVVVGGPEAPDGIPAGLAGGHWVRPTVLADAEPGMRVVREEIFGPVLCLLRYEDEETALRLANDSDFGLSGAVWSADPDRATAFARRMRTGRVEINGGAFNLNAPTGGYKQSGLGRELGRWGLEEFCETKTLQGVR</sequence>
<evidence type="ECO:0000256" key="5">
    <source>
        <dbReference type="PROSITE-ProRule" id="PRU10007"/>
    </source>
</evidence>
<dbReference type="EC" id="1.2.1.3" evidence="3"/>
<dbReference type="Proteomes" id="UP000244900">
    <property type="component" value="Chromosome"/>
</dbReference>
<reference evidence="8 9" key="1">
    <citation type="submission" date="2018-05" db="EMBL/GenBank/DDBJ databases">
        <title>Complete genome sequence of sponge-derived Streptomyces sp. HNM0039.</title>
        <authorList>
            <person name="Huang X."/>
            <person name="Zhou S."/>
        </authorList>
    </citation>
    <scope>NUCLEOTIDE SEQUENCE [LARGE SCALE GENOMIC DNA]</scope>
    <source>
        <strain evidence="8 9">HNM0039</strain>
    </source>
</reference>
<comment type="catalytic activity">
    <reaction evidence="4">
        <text>an aldehyde + NAD(+) + H2O = a carboxylate + NADH + 2 H(+)</text>
        <dbReference type="Rhea" id="RHEA:16185"/>
        <dbReference type="ChEBI" id="CHEBI:15377"/>
        <dbReference type="ChEBI" id="CHEBI:15378"/>
        <dbReference type="ChEBI" id="CHEBI:17478"/>
        <dbReference type="ChEBI" id="CHEBI:29067"/>
        <dbReference type="ChEBI" id="CHEBI:57540"/>
        <dbReference type="ChEBI" id="CHEBI:57945"/>
        <dbReference type="EC" id="1.2.1.3"/>
    </reaction>
</comment>
<dbReference type="Gene3D" id="3.40.605.10">
    <property type="entry name" value="Aldehyde Dehydrogenase, Chain A, domain 1"/>
    <property type="match status" value="1"/>
</dbReference>
<evidence type="ECO:0000256" key="3">
    <source>
        <dbReference type="ARBA" id="ARBA00024226"/>
    </source>
</evidence>
<dbReference type="Gene3D" id="3.40.309.10">
    <property type="entry name" value="Aldehyde Dehydrogenase, Chain A, domain 2"/>
    <property type="match status" value="1"/>
</dbReference>
<evidence type="ECO:0000313" key="8">
    <source>
        <dbReference type="EMBL" id="AWI29557.1"/>
    </source>
</evidence>
<dbReference type="InterPro" id="IPR029510">
    <property type="entry name" value="Ald_DH_CS_GLU"/>
</dbReference>
<evidence type="ECO:0000256" key="1">
    <source>
        <dbReference type="ARBA" id="ARBA00009986"/>
    </source>
</evidence>
<evidence type="ECO:0000256" key="6">
    <source>
        <dbReference type="RuleBase" id="RU003345"/>
    </source>
</evidence>
<dbReference type="FunFam" id="3.40.309.10:FF:000009">
    <property type="entry name" value="Aldehyde dehydrogenase A"/>
    <property type="match status" value="1"/>
</dbReference>
<dbReference type="GO" id="GO:0004029">
    <property type="term" value="F:aldehyde dehydrogenase (NAD+) activity"/>
    <property type="evidence" value="ECO:0007669"/>
    <property type="project" value="UniProtKB-EC"/>
</dbReference>
<dbReference type="InterPro" id="IPR016163">
    <property type="entry name" value="Ald_DH_C"/>
</dbReference>
<organism evidence="8 9">
    <name type="scientific">Streptomyces tirandamycinicus</name>
    <dbReference type="NCBI Taxonomy" id="2174846"/>
    <lineage>
        <taxon>Bacteria</taxon>
        <taxon>Bacillati</taxon>
        <taxon>Actinomycetota</taxon>
        <taxon>Actinomycetes</taxon>
        <taxon>Kitasatosporales</taxon>
        <taxon>Streptomycetaceae</taxon>
        <taxon>Streptomyces</taxon>
    </lineage>
</organism>
<dbReference type="RefSeq" id="WP_108906490.1">
    <property type="nucleotide sequence ID" value="NZ_CP029188.1"/>
</dbReference>
<keyword evidence="9" id="KW-1185">Reference proteome</keyword>
<dbReference type="Pfam" id="PF00171">
    <property type="entry name" value="Aldedh"/>
    <property type="match status" value="1"/>
</dbReference>
<dbReference type="AlphaFoldDB" id="A0A2S1STB3"/>
<name>A0A2S1STB3_9ACTN</name>
<dbReference type="EMBL" id="CP029188">
    <property type="protein sequence ID" value="AWI29557.1"/>
    <property type="molecule type" value="Genomic_DNA"/>
</dbReference>
<dbReference type="InterPro" id="IPR015590">
    <property type="entry name" value="Aldehyde_DH_dom"/>
</dbReference>
<feature type="domain" description="Aldehyde dehydrogenase" evidence="7">
    <location>
        <begin position="20"/>
        <end position="476"/>
    </location>
</feature>
<dbReference type="CDD" id="cd07138">
    <property type="entry name" value="ALDH_CddD_SSP0762"/>
    <property type="match status" value="1"/>
</dbReference>
<protein>
    <recommendedName>
        <fullName evidence="3">aldehyde dehydrogenase (NAD(+))</fullName>
        <ecNumber evidence="3">1.2.1.3</ecNumber>
    </recommendedName>
</protein>